<dbReference type="Proteomes" id="UP000016160">
    <property type="component" value="Chromosome"/>
</dbReference>
<gene>
    <name evidence="1" type="ORF">BN863_17770</name>
</gene>
<keyword evidence="2" id="KW-1185">Reference proteome</keyword>
<protein>
    <submittedName>
        <fullName evidence="1">Uncharacterized protein</fullName>
    </submittedName>
</protein>
<evidence type="ECO:0000313" key="2">
    <source>
        <dbReference type="Proteomes" id="UP000016160"/>
    </source>
</evidence>
<organism evidence="1 2">
    <name type="scientific">Formosa agariphila (strain DSM 15362 / KCTC 12365 / LMG 23005 / KMM 3901 / M-2Alg 35-1)</name>
    <dbReference type="NCBI Taxonomy" id="1347342"/>
    <lineage>
        <taxon>Bacteria</taxon>
        <taxon>Pseudomonadati</taxon>
        <taxon>Bacteroidota</taxon>
        <taxon>Flavobacteriia</taxon>
        <taxon>Flavobacteriales</taxon>
        <taxon>Flavobacteriaceae</taxon>
        <taxon>Formosa</taxon>
    </lineage>
</organism>
<proteinExistence type="predicted"/>
<dbReference type="HOGENOM" id="CLU_3328183_0_0_10"/>
<accession>T2KNC0</accession>
<dbReference type="EMBL" id="HG315671">
    <property type="protein sequence ID" value="CDF79489.1"/>
    <property type="molecule type" value="Genomic_DNA"/>
</dbReference>
<sequence>MILNRKCFNIIKFPLPDSIYLKAKGIEYADNLSTDINV</sequence>
<evidence type="ECO:0000313" key="1">
    <source>
        <dbReference type="EMBL" id="CDF79489.1"/>
    </source>
</evidence>
<dbReference type="STRING" id="1347342.BN863_17770"/>
<dbReference type="AlphaFoldDB" id="T2KNC0"/>
<name>T2KNC0_FORAG</name>
<reference evidence="1 2" key="1">
    <citation type="journal article" date="2013" name="Appl. Environ. Microbiol.">
        <title>The genome of the alga-associated marine flavobacterium Formosa agariphila KMM 3901T reveals a broad potential for degradation of algal polysaccharides.</title>
        <authorList>
            <person name="Mann A.J."/>
            <person name="Hahnke R.L."/>
            <person name="Huang S."/>
            <person name="Werner J."/>
            <person name="Xing P."/>
            <person name="Barbeyron T."/>
            <person name="Huettel B."/>
            <person name="Stueber K."/>
            <person name="Reinhardt R."/>
            <person name="Harder J."/>
            <person name="Gloeckner F.O."/>
            <person name="Amann R.I."/>
            <person name="Teeling H."/>
        </authorList>
    </citation>
    <scope>NUCLEOTIDE SEQUENCE [LARGE SCALE GENOMIC DNA]</scope>
    <source>
        <strain evidence="2">DSM 15362 / KCTC 12365 / LMG 23005 / KMM 3901</strain>
    </source>
</reference>